<accession>A0A0A9C9H6</accession>
<dbReference type="AlphaFoldDB" id="A0A0A9C9H6"/>
<reference evidence="1" key="2">
    <citation type="journal article" date="2015" name="Data Brief">
        <title>Shoot transcriptome of the giant reed, Arundo donax.</title>
        <authorList>
            <person name="Barrero R.A."/>
            <person name="Guerrero F.D."/>
            <person name="Moolhuijzen P."/>
            <person name="Goolsby J.A."/>
            <person name="Tidwell J."/>
            <person name="Bellgard S.E."/>
            <person name="Bellgard M.I."/>
        </authorList>
    </citation>
    <scope>NUCLEOTIDE SEQUENCE</scope>
    <source>
        <tissue evidence="1">Shoot tissue taken approximately 20 cm above the soil surface</tissue>
    </source>
</reference>
<evidence type="ECO:0000313" key="1">
    <source>
        <dbReference type="EMBL" id="JAD68137.1"/>
    </source>
</evidence>
<proteinExistence type="predicted"/>
<dbReference type="EMBL" id="GBRH01229758">
    <property type="protein sequence ID" value="JAD68137.1"/>
    <property type="molecule type" value="Transcribed_RNA"/>
</dbReference>
<name>A0A0A9C9H6_ARUDO</name>
<sequence>MILLDPIQLKFNKLTVLYLLIN</sequence>
<reference evidence="1" key="1">
    <citation type="submission" date="2014-09" db="EMBL/GenBank/DDBJ databases">
        <authorList>
            <person name="Magalhaes I.L.F."/>
            <person name="Oliveira U."/>
            <person name="Santos F.R."/>
            <person name="Vidigal T.H.D.A."/>
            <person name="Brescovit A.D."/>
            <person name="Santos A.J."/>
        </authorList>
    </citation>
    <scope>NUCLEOTIDE SEQUENCE</scope>
    <source>
        <tissue evidence="1">Shoot tissue taken approximately 20 cm above the soil surface</tissue>
    </source>
</reference>
<protein>
    <submittedName>
        <fullName evidence="1">Uncharacterized protein</fullName>
    </submittedName>
</protein>
<organism evidence="1">
    <name type="scientific">Arundo donax</name>
    <name type="common">Giant reed</name>
    <name type="synonym">Donax arundinaceus</name>
    <dbReference type="NCBI Taxonomy" id="35708"/>
    <lineage>
        <taxon>Eukaryota</taxon>
        <taxon>Viridiplantae</taxon>
        <taxon>Streptophyta</taxon>
        <taxon>Embryophyta</taxon>
        <taxon>Tracheophyta</taxon>
        <taxon>Spermatophyta</taxon>
        <taxon>Magnoliopsida</taxon>
        <taxon>Liliopsida</taxon>
        <taxon>Poales</taxon>
        <taxon>Poaceae</taxon>
        <taxon>PACMAD clade</taxon>
        <taxon>Arundinoideae</taxon>
        <taxon>Arundineae</taxon>
        <taxon>Arundo</taxon>
    </lineage>
</organism>